<organism evidence="2 3">
    <name type="scientific">Methylobacterium variabile</name>
    <dbReference type="NCBI Taxonomy" id="298794"/>
    <lineage>
        <taxon>Bacteria</taxon>
        <taxon>Pseudomonadati</taxon>
        <taxon>Pseudomonadota</taxon>
        <taxon>Alphaproteobacteria</taxon>
        <taxon>Hyphomicrobiales</taxon>
        <taxon>Methylobacteriaceae</taxon>
        <taxon>Methylobacterium</taxon>
    </lineage>
</organism>
<proteinExistence type="predicted"/>
<dbReference type="Proteomes" id="UP000035955">
    <property type="component" value="Unassembled WGS sequence"/>
</dbReference>
<protein>
    <submittedName>
        <fullName evidence="2">Uncharacterized protein</fullName>
    </submittedName>
</protein>
<sequence length="68" mass="6829">MRAEADQHFFDLAGAQGGGGGQTGADGQGGQAGAQIVPPATVPRVFMSSFFIEAILKSGSCLASRSQS</sequence>
<comment type="caution">
    <text evidence="2">The sequence shown here is derived from an EMBL/GenBank/DDBJ whole genome shotgun (WGS) entry which is preliminary data.</text>
</comment>
<evidence type="ECO:0000256" key="1">
    <source>
        <dbReference type="SAM" id="MobiDB-lite"/>
    </source>
</evidence>
<gene>
    <name evidence="2" type="ORF">VQ02_25785</name>
</gene>
<name>A0A0J6SCW9_9HYPH</name>
<evidence type="ECO:0000313" key="3">
    <source>
        <dbReference type="Proteomes" id="UP000035955"/>
    </source>
</evidence>
<keyword evidence="3" id="KW-1185">Reference proteome</keyword>
<feature type="compositionally biased region" description="Gly residues" evidence="1">
    <location>
        <begin position="15"/>
        <end position="32"/>
    </location>
</feature>
<reference evidence="2 3" key="1">
    <citation type="submission" date="2015-03" db="EMBL/GenBank/DDBJ databases">
        <title>Genome sequencing of Methylobacterium variabile DSM 16961.</title>
        <authorList>
            <person name="Chaudhry V."/>
            <person name="Patil P.B."/>
        </authorList>
    </citation>
    <scope>NUCLEOTIDE SEQUENCE [LARGE SCALE GENOMIC DNA]</scope>
    <source>
        <strain evidence="2 3">DSM 16961</strain>
    </source>
</reference>
<dbReference type="EMBL" id="LABY01000193">
    <property type="protein sequence ID" value="KMO31577.1"/>
    <property type="molecule type" value="Genomic_DNA"/>
</dbReference>
<accession>A0A0J6SCW9</accession>
<dbReference type="AlphaFoldDB" id="A0A0J6SCW9"/>
<evidence type="ECO:0000313" key="2">
    <source>
        <dbReference type="EMBL" id="KMO31577.1"/>
    </source>
</evidence>
<feature type="region of interest" description="Disordered" evidence="1">
    <location>
        <begin position="1"/>
        <end position="35"/>
    </location>
</feature>